<dbReference type="RefSeq" id="XP_026605473.1">
    <property type="nucleotide sequence ID" value="XM_026746477.1"/>
</dbReference>
<dbReference type="PROSITE" id="PS50297">
    <property type="entry name" value="ANK_REP_REGION"/>
    <property type="match status" value="8"/>
</dbReference>
<dbReference type="InterPro" id="IPR001810">
    <property type="entry name" value="F-box_dom"/>
</dbReference>
<dbReference type="PROSITE" id="PS50181">
    <property type="entry name" value="FBOX"/>
    <property type="match status" value="1"/>
</dbReference>
<dbReference type="OrthoDB" id="366390at2759"/>
<protein>
    <recommendedName>
        <fullName evidence="2">F-box domain-containing protein</fullName>
    </recommendedName>
</protein>
<comment type="caution">
    <text evidence="3">The sequence shown here is derived from an EMBL/GenBank/DDBJ whole genome shotgun (WGS) entry which is preliminary data.</text>
</comment>
<feature type="repeat" description="ANK" evidence="1">
    <location>
        <begin position="242"/>
        <end position="274"/>
    </location>
</feature>
<dbReference type="InterPro" id="IPR036770">
    <property type="entry name" value="Ankyrin_rpt-contain_sf"/>
</dbReference>
<evidence type="ECO:0000313" key="4">
    <source>
        <dbReference type="Proteomes" id="UP000256690"/>
    </source>
</evidence>
<accession>A0A3D8SCR6</accession>
<feature type="repeat" description="ANK" evidence="1">
    <location>
        <begin position="69"/>
        <end position="101"/>
    </location>
</feature>
<organism evidence="3 4">
    <name type="scientific">Aspergillus mulundensis</name>
    <dbReference type="NCBI Taxonomy" id="1810919"/>
    <lineage>
        <taxon>Eukaryota</taxon>
        <taxon>Fungi</taxon>
        <taxon>Dikarya</taxon>
        <taxon>Ascomycota</taxon>
        <taxon>Pezizomycotina</taxon>
        <taxon>Eurotiomycetes</taxon>
        <taxon>Eurotiomycetidae</taxon>
        <taxon>Eurotiales</taxon>
        <taxon>Aspergillaceae</taxon>
        <taxon>Aspergillus</taxon>
        <taxon>Aspergillus subgen. Nidulantes</taxon>
    </lineage>
</organism>
<dbReference type="PROSITE" id="PS50088">
    <property type="entry name" value="ANK_REPEAT"/>
    <property type="match status" value="9"/>
</dbReference>
<dbReference type="InterPro" id="IPR002110">
    <property type="entry name" value="Ankyrin_rpt"/>
</dbReference>
<dbReference type="PANTHER" id="PTHR24133:SF40">
    <property type="entry name" value="ANKYRIN REPEAT DOMAIN 44"/>
    <property type="match status" value="1"/>
</dbReference>
<dbReference type="Pfam" id="PF00023">
    <property type="entry name" value="Ank"/>
    <property type="match status" value="1"/>
</dbReference>
<sequence>MSEPQDHPSANEVERETTTLLDLPPELILLIAHHLNVPDLNSLICSSAYLHEVLSPLLYKRGATYARRWGIKPLIWAVIKGHNSAVERLLENGADPYVETDGSTAYHAAAKGQNIRALASLLGKAPAPSTEDGESGMTPLQLAVQSNNAVMTRMMLDAARGKWPDQDGEWIYSLSLAVGKGYIDIARCLLEAAGNMCLAHSQAPAVDSHCLLNAATKGDIAMIQLLAEFGWRNWGAMVYGKEIITPLHAAAREGRIELTELLLSYGSDINATDHNSRTPLYCASAIKEHHVTELLLKAGADPNIGGKEVTTHHEMATPLHTNASHGRITMSLLLLAGGATVNAADQLGCTPLQYAVQWNRLPVMEILIEAGADISARTQKGRSALYIAAYRGHDKAVDLLLSHGAHAEAGRETDSFTSPLFAAIEKGRVDFLKRLVAAGFKLNPGPGSNMIPLFHAVKYNQLSVIRELVRCGADVRTLKEDGSSILHEAAKHAAKDEIIQYLIDQGADVHAVGPQNQTALHYAMRFVSSFSTGLVLLNAGISASARDTNGATALHHSVRTSGKGMKELLIAGADVNAQDGNGMTPLLLAASSYRFFPHVLYALLDAGADVTVQDKSGQTALHYVARSYNDPLFGTLLKRHSHETSEFMTPDKQGLTVADKAIKFGHVPIMSMLADTQRHGAGDYALRPEQRALIEEMVQRQVLLG</sequence>
<dbReference type="SUPFAM" id="SSF48403">
    <property type="entry name" value="Ankyrin repeat"/>
    <property type="match status" value="2"/>
</dbReference>
<keyword evidence="4" id="KW-1185">Reference proteome</keyword>
<dbReference type="PANTHER" id="PTHR24133">
    <property type="entry name" value="ANKYRIN DOMAIN-CONTAINING"/>
    <property type="match status" value="1"/>
</dbReference>
<evidence type="ECO:0000313" key="3">
    <source>
        <dbReference type="EMBL" id="RDW84135.1"/>
    </source>
</evidence>
<reference evidence="3 4" key="1">
    <citation type="journal article" date="2018" name="IMA Fungus">
        <title>IMA Genome-F 9: Draft genome sequence of Annulohypoxylon stygium, Aspergillus mulundensis, Berkeleyomyces basicola (syn. Thielaviopsis basicola), Ceratocystis smalleyi, two Cercospora beticola strains, Coleophoma cylindrospora, Fusarium fracticaudum, Phialophora cf. hyalina, and Morchella septimelata.</title>
        <authorList>
            <person name="Wingfield B.D."/>
            <person name="Bills G.F."/>
            <person name="Dong Y."/>
            <person name="Huang W."/>
            <person name="Nel W.J."/>
            <person name="Swalarsk-Parry B.S."/>
            <person name="Vaghefi N."/>
            <person name="Wilken P.M."/>
            <person name="An Z."/>
            <person name="de Beer Z.W."/>
            <person name="De Vos L."/>
            <person name="Chen L."/>
            <person name="Duong T.A."/>
            <person name="Gao Y."/>
            <person name="Hammerbacher A."/>
            <person name="Kikkert J.R."/>
            <person name="Li Y."/>
            <person name="Li H."/>
            <person name="Li K."/>
            <person name="Li Q."/>
            <person name="Liu X."/>
            <person name="Ma X."/>
            <person name="Naidoo K."/>
            <person name="Pethybridge S.J."/>
            <person name="Sun J."/>
            <person name="Steenkamp E.T."/>
            <person name="van der Nest M.A."/>
            <person name="van Wyk S."/>
            <person name="Wingfield M.J."/>
            <person name="Xiong C."/>
            <person name="Yue Q."/>
            <person name="Zhang X."/>
        </authorList>
    </citation>
    <scope>NUCLEOTIDE SEQUENCE [LARGE SCALE GENOMIC DNA]</scope>
    <source>
        <strain evidence="3 4">DSM 5745</strain>
    </source>
</reference>
<feature type="repeat" description="ANK" evidence="1">
    <location>
        <begin position="314"/>
        <end position="346"/>
    </location>
</feature>
<dbReference type="Gene3D" id="1.25.40.20">
    <property type="entry name" value="Ankyrin repeat-containing domain"/>
    <property type="match status" value="5"/>
</dbReference>
<feature type="repeat" description="ANK" evidence="1">
    <location>
        <begin position="581"/>
        <end position="615"/>
    </location>
</feature>
<evidence type="ECO:0000256" key="1">
    <source>
        <dbReference type="PROSITE-ProRule" id="PRU00023"/>
    </source>
</evidence>
<evidence type="ECO:0000259" key="2">
    <source>
        <dbReference type="PROSITE" id="PS50181"/>
    </source>
</evidence>
<keyword evidence="1" id="KW-0040">ANK repeat</keyword>
<dbReference type="AlphaFoldDB" id="A0A3D8SCR6"/>
<dbReference type="SMART" id="SM00248">
    <property type="entry name" value="ANK"/>
    <property type="match status" value="17"/>
</dbReference>
<dbReference type="PRINTS" id="PR01415">
    <property type="entry name" value="ANKYRIN"/>
</dbReference>
<dbReference type="InterPro" id="IPR052391">
    <property type="entry name" value="E3_Ligase-Neurotoxin"/>
</dbReference>
<name>A0A3D8SCR6_9EURO</name>
<feature type="repeat" description="ANK" evidence="1">
    <location>
        <begin position="481"/>
        <end position="514"/>
    </location>
</feature>
<dbReference type="SUPFAM" id="SSF81383">
    <property type="entry name" value="F-box domain"/>
    <property type="match status" value="1"/>
</dbReference>
<feature type="repeat" description="ANK" evidence="1">
    <location>
        <begin position="380"/>
        <end position="412"/>
    </location>
</feature>
<dbReference type="Proteomes" id="UP000256690">
    <property type="component" value="Unassembled WGS sequence"/>
</dbReference>
<feature type="repeat" description="ANK" evidence="1">
    <location>
        <begin position="347"/>
        <end position="379"/>
    </location>
</feature>
<proteinExistence type="predicted"/>
<dbReference type="Pfam" id="PF13857">
    <property type="entry name" value="Ank_5"/>
    <property type="match status" value="1"/>
</dbReference>
<dbReference type="EMBL" id="PVWQ01000004">
    <property type="protein sequence ID" value="RDW84135.1"/>
    <property type="molecule type" value="Genomic_DNA"/>
</dbReference>
<feature type="repeat" description="ANK" evidence="1">
    <location>
        <begin position="275"/>
        <end position="307"/>
    </location>
</feature>
<dbReference type="GeneID" id="38114831"/>
<feature type="repeat" description="ANK" evidence="1">
    <location>
        <begin position="448"/>
        <end position="480"/>
    </location>
</feature>
<dbReference type="STRING" id="1810919.A0A3D8SCR6"/>
<gene>
    <name evidence="3" type="ORF">DSM5745_04461</name>
</gene>
<dbReference type="InterPro" id="IPR036047">
    <property type="entry name" value="F-box-like_dom_sf"/>
</dbReference>
<feature type="domain" description="F-box" evidence="2">
    <location>
        <begin position="17"/>
        <end position="68"/>
    </location>
</feature>
<dbReference type="Pfam" id="PF12796">
    <property type="entry name" value="Ank_2"/>
    <property type="match status" value="4"/>
</dbReference>